<evidence type="ECO:0000256" key="1">
    <source>
        <dbReference type="ARBA" id="ARBA00004141"/>
    </source>
</evidence>
<dbReference type="EMBL" id="JASEJX010000013">
    <property type="protein sequence ID" value="KAK4517101.1"/>
    <property type="molecule type" value="Genomic_DNA"/>
</dbReference>
<evidence type="ECO:0000313" key="12">
    <source>
        <dbReference type="EMBL" id="KAK4517101.1"/>
    </source>
</evidence>
<proteinExistence type="predicted"/>
<keyword evidence="13" id="KW-1185">Reference proteome</keyword>
<feature type="domain" description="Cation/H+ exchanger transmembrane" evidence="11">
    <location>
        <begin position="262"/>
        <end position="624"/>
    </location>
</feature>
<sequence length="664" mass="73688">MRYCSSSFIIAIALLLLGSGFYLLATDAALLDEPNLLPSLSPANAEQLFTILQRGADHEKELKIKKNQLFESIKAVHGESNDELYALAGVQLEDYQAFESFVFGILQVYQRTVSQEPFKSSYDFRSPALKLTFDFQRAVKISHQRLKSAAGSFSDTKSSHHHQPIPGVTDVDQEKESMKQVLHGMLKEVSDNADQLEEDMQQNNIVFSSDEGRVETVLKFRDENSVNLVDQDSNEYVMMKPSDSTVIIEDIQLIHDFILILVASFVLGWMFTWIGLPAFFGYILAGILIGPSGYNLIQELIQIETLAQLGVVLIVFVLGLEFSLEKIQKMWRLALGGAMTILLVTVLFFVLMGCAIGADTKEAVFVGACISLSSTAVVVKCIKLDQLDHLYGLLVMQDVILGFMLAIIPALSKSGFQVVFAVLRITLSFAIFGLVCFAIVRLIPIIPRVVRRAIPIQSISNNHELMLLGTIAICMSMLIISEHLGLGMELGCFAAGVIIRSRKGMFETSIKVIEPVRDMFACLFFASIGLHIYPSFLASEAMLLLTLAAGVIGFKYIATCVILYLFKFDIHKSSSMAIALAQISEFGFVLASRAKQLSIISREVYYLLLATTAITLIATPLILKMTDKAEKHDTHQHHHHHHQLHQHNGHDVISIELADTEKLA</sequence>
<feature type="coiled-coil region" evidence="9">
    <location>
        <begin position="179"/>
        <end position="206"/>
    </location>
</feature>
<keyword evidence="3" id="KW-0050">Antiport</keyword>
<dbReference type="GO" id="GO:0016020">
    <property type="term" value="C:membrane"/>
    <property type="evidence" value="ECO:0007669"/>
    <property type="project" value="UniProtKB-SubCell"/>
</dbReference>
<dbReference type="Gene3D" id="1.20.1530.20">
    <property type="match status" value="1"/>
</dbReference>
<keyword evidence="7" id="KW-0406">Ion transport</keyword>
<dbReference type="GeneID" id="89944133"/>
<organism evidence="12 13">
    <name type="scientific">Mucor velutinosus</name>
    <dbReference type="NCBI Taxonomy" id="708070"/>
    <lineage>
        <taxon>Eukaryota</taxon>
        <taxon>Fungi</taxon>
        <taxon>Fungi incertae sedis</taxon>
        <taxon>Mucoromycota</taxon>
        <taxon>Mucoromycotina</taxon>
        <taxon>Mucoromycetes</taxon>
        <taxon>Mucorales</taxon>
        <taxon>Mucorineae</taxon>
        <taxon>Mucoraceae</taxon>
        <taxon>Mucor</taxon>
    </lineage>
</organism>
<feature type="transmembrane region" description="Helical" evidence="10">
    <location>
        <begin position="418"/>
        <end position="443"/>
    </location>
</feature>
<keyword evidence="4 10" id="KW-0812">Transmembrane</keyword>
<evidence type="ECO:0000256" key="4">
    <source>
        <dbReference type="ARBA" id="ARBA00022692"/>
    </source>
</evidence>
<feature type="transmembrane region" description="Helical" evidence="10">
    <location>
        <begin position="253"/>
        <end position="272"/>
    </location>
</feature>
<accession>A0AAN7I1I8</accession>
<keyword evidence="2" id="KW-0813">Transport</keyword>
<dbReference type="AlphaFoldDB" id="A0AAN7I1I8"/>
<keyword evidence="8 10" id="KW-0472">Membrane</keyword>
<evidence type="ECO:0000259" key="11">
    <source>
        <dbReference type="Pfam" id="PF00999"/>
    </source>
</evidence>
<dbReference type="PANTHER" id="PTHR16254:SF14">
    <property type="entry name" value="TRANSMEMBRANE AND COILED-COIL DOMAIN-CONTAINING PROTEIN 3"/>
    <property type="match status" value="1"/>
</dbReference>
<feature type="transmembrane region" description="Helical" evidence="10">
    <location>
        <begin position="303"/>
        <end position="322"/>
    </location>
</feature>
<dbReference type="InterPro" id="IPR038770">
    <property type="entry name" value="Na+/solute_symporter_sf"/>
</dbReference>
<comment type="caution">
    <text evidence="12">The sequence shown here is derived from an EMBL/GenBank/DDBJ whole genome shotgun (WGS) entry which is preliminary data.</text>
</comment>
<evidence type="ECO:0000256" key="5">
    <source>
        <dbReference type="ARBA" id="ARBA00022729"/>
    </source>
</evidence>
<feature type="transmembrane region" description="Helical" evidence="10">
    <location>
        <begin position="279"/>
        <end position="297"/>
    </location>
</feature>
<evidence type="ECO:0000313" key="13">
    <source>
        <dbReference type="Proteomes" id="UP001304243"/>
    </source>
</evidence>
<protein>
    <recommendedName>
        <fullName evidence="11">Cation/H+ exchanger transmembrane domain-containing protein</fullName>
    </recommendedName>
</protein>
<feature type="transmembrane region" description="Helical" evidence="10">
    <location>
        <begin position="364"/>
        <end position="382"/>
    </location>
</feature>
<dbReference type="InterPro" id="IPR006153">
    <property type="entry name" value="Cation/H_exchanger_TM"/>
</dbReference>
<dbReference type="Proteomes" id="UP001304243">
    <property type="component" value="Unassembled WGS sequence"/>
</dbReference>
<gene>
    <name evidence="12" type="ORF">ATC70_000431</name>
</gene>
<evidence type="ECO:0000256" key="7">
    <source>
        <dbReference type="ARBA" id="ARBA00023065"/>
    </source>
</evidence>
<evidence type="ECO:0000256" key="3">
    <source>
        <dbReference type="ARBA" id="ARBA00022449"/>
    </source>
</evidence>
<dbReference type="InterPro" id="IPR045158">
    <property type="entry name" value="KEA4/5/6-like"/>
</dbReference>
<evidence type="ECO:0000256" key="2">
    <source>
        <dbReference type="ARBA" id="ARBA00022448"/>
    </source>
</evidence>
<dbReference type="RefSeq" id="XP_064683767.1">
    <property type="nucleotide sequence ID" value="XM_064819847.1"/>
</dbReference>
<evidence type="ECO:0000256" key="8">
    <source>
        <dbReference type="ARBA" id="ARBA00023136"/>
    </source>
</evidence>
<feature type="transmembrane region" description="Helical" evidence="10">
    <location>
        <begin position="389"/>
        <end position="412"/>
    </location>
</feature>
<feature type="transmembrane region" description="Helical" evidence="10">
    <location>
        <begin position="334"/>
        <end position="358"/>
    </location>
</feature>
<comment type="subcellular location">
    <subcellularLocation>
        <location evidence="1">Membrane</location>
        <topology evidence="1">Multi-pass membrane protein</topology>
    </subcellularLocation>
</comment>
<feature type="transmembrane region" description="Helical" evidence="10">
    <location>
        <begin position="542"/>
        <end position="566"/>
    </location>
</feature>
<feature type="transmembrane region" description="Helical" evidence="10">
    <location>
        <begin position="604"/>
        <end position="623"/>
    </location>
</feature>
<dbReference type="Pfam" id="PF00999">
    <property type="entry name" value="Na_H_Exchanger"/>
    <property type="match status" value="1"/>
</dbReference>
<evidence type="ECO:0000256" key="6">
    <source>
        <dbReference type="ARBA" id="ARBA00022989"/>
    </source>
</evidence>
<keyword evidence="9" id="KW-0175">Coiled coil</keyword>
<dbReference type="PANTHER" id="PTHR16254">
    <property type="entry name" value="POTASSIUM/PROTON ANTIPORTER-RELATED"/>
    <property type="match status" value="1"/>
</dbReference>
<keyword evidence="6 10" id="KW-1133">Transmembrane helix</keyword>
<keyword evidence="5" id="KW-0732">Signal</keyword>
<reference evidence="12 13" key="1">
    <citation type="submission" date="2022-11" db="EMBL/GenBank/DDBJ databases">
        <title>Mucor velutinosus strain NIH1002 WGS.</title>
        <authorList>
            <person name="Subramanian P."/>
            <person name="Mullikin J.C."/>
            <person name="Segre J.A."/>
            <person name="Zelazny A.M."/>
        </authorList>
    </citation>
    <scope>NUCLEOTIDE SEQUENCE [LARGE SCALE GENOMIC DNA]</scope>
    <source>
        <strain evidence="12 13">NIH1002</strain>
    </source>
</reference>
<evidence type="ECO:0000256" key="10">
    <source>
        <dbReference type="SAM" id="Phobius"/>
    </source>
</evidence>
<evidence type="ECO:0000256" key="9">
    <source>
        <dbReference type="SAM" id="Coils"/>
    </source>
</evidence>
<dbReference type="GO" id="GO:0015386">
    <property type="term" value="F:potassium:proton antiporter activity"/>
    <property type="evidence" value="ECO:0007669"/>
    <property type="project" value="InterPro"/>
</dbReference>
<feature type="transmembrane region" description="Helical" evidence="10">
    <location>
        <begin position="464"/>
        <end position="480"/>
    </location>
</feature>
<name>A0AAN7I1I8_9FUNG</name>